<evidence type="ECO:0000313" key="3">
    <source>
        <dbReference type="EMBL" id="KER36685.1"/>
    </source>
</evidence>
<accession>A0A8E0WSM1</accession>
<gene>
    <name evidence="3" type="ORF">AL00_09430</name>
</gene>
<dbReference type="GO" id="GO:0006508">
    <property type="term" value="P:proteolysis"/>
    <property type="evidence" value="ECO:0007669"/>
    <property type="project" value="InterPro"/>
</dbReference>
<organism evidence="3 4">
    <name type="scientific">Sphingobium indicum F2</name>
    <dbReference type="NCBI Taxonomy" id="1450518"/>
    <lineage>
        <taxon>Bacteria</taxon>
        <taxon>Pseudomonadati</taxon>
        <taxon>Pseudomonadota</taxon>
        <taxon>Alphaproteobacteria</taxon>
        <taxon>Sphingomonadales</taxon>
        <taxon>Sphingomonadaceae</taxon>
        <taxon>Sphingobium</taxon>
    </lineage>
</organism>
<dbReference type="GO" id="GO:0004252">
    <property type="term" value="F:serine-type endopeptidase activity"/>
    <property type="evidence" value="ECO:0007669"/>
    <property type="project" value="InterPro"/>
</dbReference>
<comment type="caution">
    <text evidence="3">The sequence shown here is derived from an EMBL/GenBank/DDBJ whole genome shotgun (WGS) entry which is preliminary data.</text>
</comment>
<feature type="region of interest" description="Disordered" evidence="1">
    <location>
        <begin position="119"/>
        <end position="154"/>
    </location>
</feature>
<evidence type="ECO:0000313" key="4">
    <source>
        <dbReference type="Proteomes" id="UP000028135"/>
    </source>
</evidence>
<dbReference type="EMBL" id="JANF02000048">
    <property type="protein sequence ID" value="KER36685.1"/>
    <property type="molecule type" value="Genomic_DNA"/>
</dbReference>
<dbReference type="RefSeq" id="WP_020820925.1">
    <property type="nucleotide sequence ID" value="NZ_JANF02000048.1"/>
</dbReference>
<dbReference type="InterPro" id="IPR036390">
    <property type="entry name" value="WH_DNA-bd_sf"/>
</dbReference>
<dbReference type="SUPFAM" id="SSF46785">
    <property type="entry name" value="Winged helix' DNA-binding domain"/>
    <property type="match status" value="1"/>
</dbReference>
<evidence type="ECO:0000259" key="2">
    <source>
        <dbReference type="Pfam" id="PF01726"/>
    </source>
</evidence>
<name>A0A8E0WSM1_9SPHN</name>
<dbReference type="InterPro" id="IPR006199">
    <property type="entry name" value="LexA_DNA-bd_dom"/>
</dbReference>
<protein>
    <recommendedName>
        <fullName evidence="2">LexA repressor DNA-binding domain-containing protein</fullName>
    </recommendedName>
</protein>
<dbReference type="Gene3D" id="1.10.10.10">
    <property type="entry name" value="Winged helix-like DNA-binding domain superfamily/Winged helix DNA-binding domain"/>
    <property type="match status" value="1"/>
</dbReference>
<reference evidence="3 4" key="1">
    <citation type="submission" date="2014-05" db="EMBL/GenBank/DDBJ databases">
        <title>Genome Announcement of Sphingobium lucknowense F2.</title>
        <authorList>
            <person name="Lal R."/>
            <person name="Negi V."/>
            <person name="Lata P."/>
            <person name="Sangwan N."/>
            <person name="Gupta S.K."/>
            <person name="Rao D.L.N."/>
            <person name="Das S."/>
        </authorList>
    </citation>
    <scope>NUCLEOTIDE SEQUENCE [LARGE SCALE GENOMIC DNA]</scope>
    <source>
        <strain evidence="3 4">F2</strain>
    </source>
</reference>
<dbReference type="AlphaFoldDB" id="A0A8E0WSM1"/>
<sequence length="154" mass="16943">MGIIDDIPRLSPVMASRKLQVLSFIRRFYHEHGVGPSLSEIAAALGTNRSRVQDAIRKLAREGRLHRVPGQTRGVRPAETREEALRLLQTEGWTVNPDRLELVHPNALPLLDIEEIVTNSSLPPDPASAHDGRQQGAMGHGERRTGQGGERKAG</sequence>
<evidence type="ECO:0000256" key="1">
    <source>
        <dbReference type="SAM" id="MobiDB-lite"/>
    </source>
</evidence>
<dbReference type="Pfam" id="PF01726">
    <property type="entry name" value="LexA_DNA_bind"/>
    <property type="match status" value="1"/>
</dbReference>
<proteinExistence type="predicted"/>
<dbReference type="InterPro" id="IPR036388">
    <property type="entry name" value="WH-like_DNA-bd_sf"/>
</dbReference>
<dbReference type="Proteomes" id="UP000028135">
    <property type="component" value="Unassembled WGS sequence"/>
</dbReference>
<feature type="domain" description="LexA repressor DNA-binding" evidence="2">
    <location>
        <begin position="15"/>
        <end position="74"/>
    </location>
</feature>
<feature type="compositionally biased region" description="Basic and acidic residues" evidence="1">
    <location>
        <begin position="140"/>
        <end position="154"/>
    </location>
</feature>